<evidence type="ECO:0000313" key="4">
    <source>
        <dbReference type="Proteomes" id="UP000028123"/>
    </source>
</evidence>
<protein>
    <recommendedName>
        <fullName evidence="2">Activator of Hsp90 ATPase homologue 1/2-like C-terminal domain-containing protein</fullName>
    </recommendedName>
</protein>
<name>A0A081P5F6_9BACL</name>
<dbReference type="InterPro" id="IPR023393">
    <property type="entry name" value="START-like_dom_sf"/>
</dbReference>
<feature type="domain" description="Activator of Hsp90 ATPase homologue 1/2-like C-terminal" evidence="2">
    <location>
        <begin position="22"/>
        <end position="131"/>
    </location>
</feature>
<organism evidence="3 4">
    <name type="scientific">Paenibacillus tyrfis</name>
    <dbReference type="NCBI Taxonomy" id="1501230"/>
    <lineage>
        <taxon>Bacteria</taxon>
        <taxon>Bacillati</taxon>
        <taxon>Bacillota</taxon>
        <taxon>Bacilli</taxon>
        <taxon>Bacillales</taxon>
        <taxon>Paenibacillaceae</taxon>
        <taxon>Paenibacillus</taxon>
    </lineage>
</organism>
<gene>
    <name evidence="3" type="ORF">ET33_35650</name>
</gene>
<dbReference type="Proteomes" id="UP000028123">
    <property type="component" value="Unassembled WGS sequence"/>
</dbReference>
<accession>A0A081P5F6</accession>
<dbReference type="EMBL" id="JNVM01000008">
    <property type="protein sequence ID" value="KEQ25929.1"/>
    <property type="molecule type" value="Genomic_DNA"/>
</dbReference>
<reference evidence="3 4" key="1">
    <citation type="submission" date="2014-06" db="EMBL/GenBank/DDBJ databases">
        <title>Draft genome sequence of Paenibacillus sp. MSt1.</title>
        <authorList>
            <person name="Aw Y.K."/>
            <person name="Ong K.S."/>
            <person name="Gan H.M."/>
            <person name="Lee S.M."/>
        </authorList>
    </citation>
    <scope>NUCLEOTIDE SEQUENCE [LARGE SCALE GENOMIC DNA]</scope>
    <source>
        <strain evidence="3 4">MSt1</strain>
    </source>
</reference>
<dbReference type="AlphaFoldDB" id="A0A081P5F6"/>
<dbReference type="OrthoDB" id="9803476at2"/>
<sequence>MLASIQQADGGYTARFERHLKHSVDQVWSVLTENDRLAEWFPQLRIDELCEGGLIKFDMQDGTFKELTITDLAMHSILGYTWGEDRVRFELYPEPEGCLLVLVEQLHKITGHTSKDLAGWHVCLDVIDALLSGRATGFRKEEWKTWHEQYVRILTPLGSADE</sequence>
<dbReference type="eggNOG" id="COG3832">
    <property type="taxonomic scope" value="Bacteria"/>
</dbReference>
<evidence type="ECO:0000313" key="3">
    <source>
        <dbReference type="EMBL" id="KEQ25929.1"/>
    </source>
</evidence>
<dbReference type="Pfam" id="PF08327">
    <property type="entry name" value="AHSA1"/>
    <property type="match status" value="1"/>
</dbReference>
<dbReference type="RefSeq" id="WP_036680300.1">
    <property type="nucleotide sequence ID" value="NZ_JNVM01000008.1"/>
</dbReference>
<dbReference type="SUPFAM" id="SSF55961">
    <property type="entry name" value="Bet v1-like"/>
    <property type="match status" value="1"/>
</dbReference>
<proteinExistence type="inferred from homology"/>
<keyword evidence="4" id="KW-1185">Reference proteome</keyword>
<comment type="caution">
    <text evidence="3">The sequence shown here is derived from an EMBL/GenBank/DDBJ whole genome shotgun (WGS) entry which is preliminary data.</text>
</comment>
<dbReference type="InterPro" id="IPR013538">
    <property type="entry name" value="ASHA1/2-like_C"/>
</dbReference>
<evidence type="ECO:0000256" key="1">
    <source>
        <dbReference type="ARBA" id="ARBA00006817"/>
    </source>
</evidence>
<dbReference type="Gene3D" id="3.30.530.20">
    <property type="match status" value="1"/>
</dbReference>
<dbReference type="CDD" id="cd08899">
    <property type="entry name" value="SRPBCC_CalC_Aha1-like_6"/>
    <property type="match status" value="1"/>
</dbReference>
<comment type="similarity">
    <text evidence="1">Belongs to the AHA1 family.</text>
</comment>
<evidence type="ECO:0000259" key="2">
    <source>
        <dbReference type="Pfam" id="PF08327"/>
    </source>
</evidence>